<name>A0A418WRF6_9SPHN</name>
<sequence length="233" mass="26798">MTDAEFEQSAAYVDNGWWMTGEGLIHIPSVMNIEGWNRYGHSGHMLLTPAQRMLMMWSDIVGQVSNGGFTQFCDNYASDLALSIAAVDALGWPELSERFKRAMTEQASDAAEPRRLQPVPLTDDPEKWVASRKRLIRHLARRGKRWWQPTTARDLAYVEARHEEWQLELHYQTAVLSGELSSGGERLFDFVEPPSDEANAFDDWFYTSETKAASAHYVQNFIMRHRDQLYQPI</sequence>
<dbReference type="EMBL" id="QYUM01000002">
    <property type="protein sequence ID" value="RJF93834.1"/>
    <property type="molecule type" value="Genomic_DNA"/>
</dbReference>
<reference evidence="2 3" key="1">
    <citation type="submission" date="2018-09" db="EMBL/GenBank/DDBJ databases">
        <authorList>
            <person name="Zhu H."/>
        </authorList>
    </citation>
    <scope>NUCLEOTIDE SEQUENCE [LARGE SCALE GENOMIC DNA]</scope>
    <source>
        <strain evidence="2 3">K2R01-6</strain>
    </source>
</reference>
<keyword evidence="3" id="KW-1185">Reference proteome</keyword>
<dbReference type="AlphaFoldDB" id="A0A418WRF6"/>
<dbReference type="Gene3D" id="1.20.1420.60">
    <property type="match status" value="1"/>
</dbReference>
<evidence type="ECO:0000259" key="1">
    <source>
        <dbReference type="Pfam" id="PF14300"/>
    </source>
</evidence>
<dbReference type="Proteomes" id="UP000286100">
    <property type="component" value="Unassembled WGS sequence"/>
</dbReference>
<proteinExistence type="predicted"/>
<protein>
    <recommendedName>
        <fullName evidence="1">DNA mimic protein DMP19 C-terminal domain-containing protein</fullName>
    </recommendedName>
</protein>
<accession>A0A418WRF6</accession>
<gene>
    <name evidence="2" type="ORF">D3876_05980</name>
</gene>
<evidence type="ECO:0000313" key="3">
    <source>
        <dbReference type="Proteomes" id="UP000286100"/>
    </source>
</evidence>
<dbReference type="Pfam" id="PF14300">
    <property type="entry name" value="DMP19"/>
    <property type="match status" value="1"/>
</dbReference>
<evidence type="ECO:0000313" key="2">
    <source>
        <dbReference type="EMBL" id="RJF93834.1"/>
    </source>
</evidence>
<organism evidence="2 3">
    <name type="scientific">Sphingomonas cavernae</name>
    <dbReference type="NCBI Taxonomy" id="2320861"/>
    <lineage>
        <taxon>Bacteria</taxon>
        <taxon>Pseudomonadati</taxon>
        <taxon>Pseudomonadota</taxon>
        <taxon>Alphaproteobacteria</taxon>
        <taxon>Sphingomonadales</taxon>
        <taxon>Sphingomonadaceae</taxon>
        <taxon>Sphingomonas</taxon>
    </lineage>
</organism>
<feature type="domain" description="DNA mimic protein DMP19 C-terminal" evidence="1">
    <location>
        <begin position="47"/>
        <end position="112"/>
    </location>
</feature>
<comment type="caution">
    <text evidence="2">The sequence shown here is derived from an EMBL/GenBank/DDBJ whole genome shotgun (WGS) entry which is preliminary data.</text>
</comment>
<dbReference type="InterPro" id="IPR025402">
    <property type="entry name" value="DMP19_C"/>
</dbReference>